<keyword evidence="3" id="KW-0732">Signal</keyword>
<dbReference type="CDD" id="cd00317">
    <property type="entry name" value="cyclophilin"/>
    <property type="match status" value="1"/>
</dbReference>
<dbReference type="SUPFAM" id="SSF50891">
    <property type="entry name" value="Cyclophilin-like"/>
    <property type="match status" value="1"/>
</dbReference>
<dbReference type="AlphaFoldDB" id="A0A955L154"/>
<dbReference type="Gene3D" id="2.40.100.10">
    <property type="entry name" value="Cyclophilin-like"/>
    <property type="match status" value="1"/>
</dbReference>
<evidence type="ECO:0000313" key="6">
    <source>
        <dbReference type="Proteomes" id="UP000745577"/>
    </source>
</evidence>
<evidence type="ECO:0000256" key="3">
    <source>
        <dbReference type="RuleBase" id="RU363019"/>
    </source>
</evidence>
<comment type="function">
    <text evidence="3">PPIases accelerate the folding of proteins. It catalyzes the cis-trans isomerization of proline imidic peptide bonds in oligopeptides.</text>
</comment>
<dbReference type="PROSITE" id="PS00170">
    <property type="entry name" value="CSA_PPIASE_1"/>
    <property type="match status" value="1"/>
</dbReference>
<comment type="caution">
    <text evidence="5">The sequence shown here is derived from an EMBL/GenBank/DDBJ whole genome shotgun (WGS) entry which is preliminary data.</text>
</comment>
<dbReference type="InterPro" id="IPR002130">
    <property type="entry name" value="Cyclophilin-type_PPIase_dom"/>
</dbReference>
<name>A0A955L154_9BACT</name>
<dbReference type="InterPro" id="IPR044666">
    <property type="entry name" value="Cyclophilin_A-like"/>
</dbReference>
<keyword evidence="2 3" id="KW-0413">Isomerase</keyword>
<dbReference type="InterPro" id="IPR020892">
    <property type="entry name" value="Cyclophilin-type_PPIase_CS"/>
</dbReference>
<sequence>MKKSIFIISILVSLFLVTGCVRNTDEVNVTEEALTDNTLTNINTEMINENPQPNKTIVMKTNKGDITIELFNETMPITANNFLRLAQEDFYDGVIFHRVIPEFMIQGGDPDGLGTGGPGYSIPDEFTDNNKNNKGTLSMANSGPDTGGSQFFINLVDNNYLDEKHPVFGKVVSGIEVVEAIGNVETGPNDKPLENIIIEDIVIN</sequence>
<dbReference type="PANTHER" id="PTHR45625:SF4">
    <property type="entry name" value="PEPTIDYLPROLYL ISOMERASE DOMAIN AND WD REPEAT-CONTAINING PROTEIN 1"/>
    <property type="match status" value="1"/>
</dbReference>
<dbReference type="PROSITE" id="PS50072">
    <property type="entry name" value="CSA_PPIASE_2"/>
    <property type="match status" value="1"/>
</dbReference>
<dbReference type="PROSITE" id="PS51257">
    <property type="entry name" value="PROKAR_LIPOPROTEIN"/>
    <property type="match status" value="1"/>
</dbReference>
<dbReference type="EC" id="5.2.1.8" evidence="3"/>
<dbReference type="InterPro" id="IPR029000">
    <property type="entry name" value="Cyclophilin-like_dom_sf"/>
</dbReference>
<evidence type="ECO:0000256" key="2">
    <source>
        <dbReference type="ARBA" id="ARBA00023235"/>
    </source>
</evidence>
<evidence type="ECO:0000256" key="1">
    <source>
        <dbReference type="ARBA" id="ARBA00023110"/>
    </source>
</evidence>
<dbReference type="GO" id="GO:0003755">
    <property type="term" value="F:peptidyl-prolyl cis-trans isomerase activity"/>
    <property type="evidence" value="ECO:0007669"/>
    <property type="project" value="UniProtKB-UniRule"/>
</dbReference>
<reference evidence="5" key="1">
    <citation type="submission" date="2020-04" db="EMBL/GenBank/DDBJ databases">
        <authorList>
            <person name="Zhang T."/>
        </authorList>
    </citation>
    <scope>NUCLEOTIDE SEQUENCE</scope>
    <source>
        <strain evidence="5">HKST-UBA15</strain>
    </source>
</reference>
<evidence type="ECO:0000313" key="5">
    <source>
        <dbReference type="EMBL" id="MCA9380045.1"/>
    </source>
</evidence>
<comment type="catalytic activity">
    <reaction evidence="3">
        <text>[protein]-peptidylproline (omega=180) = [protein]-peptidylproline (omega=0)</text>
        <dbReference type="Rhea" id="RHEA:16237"/>
        <dbReference type="Rhea" id="RHEA-COMP:10747"/>
        <dbReference type="Rhea" id="RHEA-COMP:10748"/>
        <dbReference type="ChEBI" id="CHEBI:83833"/>
        <dbReference type="ChEBI" id="CHEBI:83834"/>
        <dbReference type="EC" id="5.2.1.8"/>
    </reaction>
</comment>
<dbReference type="PRINTS" id="PR00153">
    <property type="entry name" value="CSAPPISMRASE"/>
</dbReference>
<gene>
    <name evidence="5" type="ORF">KC675_02590</name>
</gene>
<feature type="chain" id="PRO_5038154953" description="Peptidyl-prolyl cis-trans isomerase" evidence="3">
    <location>
        <begin position="24"/>
        <end position="204"/>
    </location>
</feature>
<reference evidence="5" key="2">
    <citation type="journal article" date="2021" name="Microbiome">
        <title>Successional dynamics and alternative stable states in a saline activated sludge microbial community over 9 years.</title>
        <authorList>
            <person name="Wang Y."/>
            <person name="Ye J."/>
            <person name="Ju F."/>
            <person name="Liu L."/>
            <person name="Boyd J.A."/>
            <person name="Deng Y."/>
            <person name="Parks D.H."/>
            <person name="Jiang X."/>
            <person name="Yin X."/>
            <person name="Woodcroft B.J."/>
            <person name="Tyson G.W."/>
            <person name="Hugenholtz P."/>
            <person name="Polz M.F."/>
            <person name="Zhang T."/>
        </authorList>
    </citation>
    <scope>NUCLEOTIDE SEQUENCE</scope>
    <source>
        <strain evidence="5">HKST-UBA15</strain>
    </source>
</reference>
<dbReference type="Pfam" id="PF00160">
    <property type="entry name" value="Pro_isomerase"/>
    <property type="match status" value="1"/>
</dbReference>
<keyword evidence="1 3" id="KW-0697">Rotamase</keyword>
<evidence type="ECO:0000259" key="4">
    <source>
        <dbReference type="PROSITE" id="PS50072"/>
    </source>
</evidence>
<proteinExistence type="inferred from homology"/>
<protein>
    <recommendedName>
        <fullName evidence="3">Peptidyl-prolyl cis-trans isomerase</fullName>
        <shortName evidence="3">PPIase</shortName>
        <ecNumber evidence="3">5.2.1.8</ecNumber>
    </recommendedName>
</protein>
<accession>A0A955L154</accession>
<dbReference type="Proteomes" id="UP000745577">
    <property type="component" value="Unassembled WGS sequence"/>
</dbReference>
<dbReference type="PANTHER" id="PTHR45625">
    <property type="entry name" value="PEPTIDYL-PROLYL CIS-TRANS ISOMERASE-RELATED"/>
    <property type="match status" value="1"/>
</dbReference>
<dbReference type="GO" id="GO:0006457">
    <property type="term" value="P:protein folding"/>
    <property type="evidence" value="ECO:0007669"/>
    <property type="project" value="InterPro"/>
</dbReference>
<comment type="similarity">
    <text evidence="3">Belongs to the cyclophilin-type PPIase family.</text>
</comment>
<feature type="signal peptide" evidence="3">
    <location>
        <begin position="1"/>
        <end position="23"/>
    </location>
</feature>
<organism evidence="5 6">
    <name type="scientific">Candidatus Dojkabacteria bacterium</name>
    <dbReference type="NCBI Taxonomy" id="2099670"/>
    <lineage>
        <taxon>Bacteria</taxon>
        <taxon>Candidatus Dojkabacteria</taxon>
    </lineage>
</organism>
<dbReference type="EMBL" id="JAGQLL010000025">
    <property type="protein sequence ID" value="MCA9380045.1"/>
    <property type="molecule type" value="Genomic_DNA"/>
</dbReference>
<feature type="domain" description="PPIase cyclophilin-type" evidence="4">
    <location>
        <begin position="64"/>
        <end position="203"/>
    </location>
</feature>